<evidence type="ECO:0000256" key="6">
    <source>
        <dbReference type="ARBA" id="ARBA00022741"/>
    </source>
</evidence>
<dbReference type="OrthoDB" id="9800332at2"/>
<dbReference type="Gene3D" id="3.40.50.300">
    <property type="entry name" value="P-loop containing nucleotide triphosphate hydrolases"/>
    <property type="match status" value="1"/>
</dbReference>
<dbReference type="EC" id="2.7.1.71" evidence="3 11"/>
<comment type="caution">
    <text evidence="11">Lacks conserved residue(s) required for the propagation of feature annotation.</text>
</comment>
<keyword evidence="7 11" id="KW-0418">Kinase</keyword>
<dbReference type="InterPro" id="IPR000623">
    <property type="entry name" value="Shikimate_kinase/TSH1"/>
</dbReference>
<feature type="binding site" evidence="11">
    <location>
        <position position="83"/>
    </location>
    <ligand>
        <name>substrate</name>
    </ligand>
</feature>
<gene>
    <name evidence="11" type="primary">aroK</name>
    <name evidence="12" type="ORF">B0682_08045</name>
</gene>
<dbReference type="RefSeq" id="WP_078308093.1">
    <property type="nucleotide sequence ID" value="NZ_CP147511.1"/>
</dbReference>
<dbReference type="GO" id="GO:0009073">
    <property type="term" value="P:aromatic amino acid family biosynthetic process"/>
    <property type="evidence" value="ECO:0007669"/>
    <property type="project" value="UniProtKB-KW"/>
</dbReference>
<feature type="binding site" evidence="11">
    <location>
        <position position="37"/>
    </location>
    <ligand>
        <name>substrate</name>
    </ligand>
</feature>
<dbReference type="GO" id="GO:0008652">
    <property type="term" value="P:amino acid biosynthetic process"/>
    <property type="evidence" value="ECO:0007669"/>
    <property type="project" value="UniProtKB-KW"/>
</dbReference>
<dbReference type="PRINTS" id="PR01100">
    <property type="entry name" value="SHIKIMTKNASE"/>
</dbReference>
<comment type="subunit">
    <text evidence="11">Monomer.</text>
</comment>
<comment type="subcellular location">
    <subcellularLocation>
        <location evidence="11">Cytoplasm</location>
    </subcellularLocation>
</comment>
<organism evidence="12 13">
    <name type="scientific">Lwoffella lincolnii</name>
    <dbReference type="NCBI Taxonomy" id="90241"/>
    <lineage>
        <taxon>Bacteria</taxon>
        <taxon>Pseudomonadati</taxon>
        <taxon>Pseudomonadota</taxon>
        <taxon>Gammaproteobacteria</taxon>
        <taxon>Moraxellales</taxon>
        <taxon>Moraxellaceae</taxon>
        <taxon>Lwoffella</taxon>
    </lineage>
</organism>
<comment type="pathway">
    <text evidence="1 11">Metabolic intermediate biosynthesis; chorismate biosynthesis; chorismate from D-erythrose 4-phosphate and phosphoenolpyruvate: step 5/7.</text>
</comment>
<evidence type="ECO:0000256" key="9">
    <source>
        <dbReference type="ARBA" id="ARBA00023141"/>
    </source>
</evidence>
<comment type="function">
    <text evidence="11">Catalyzes the specific phosphorylation of the 3-hydroxyl group of shikimic acid using ATP as a cosubstrate.</text>
</comment>
<comment type="cofactor">
    <cofactor evidence="11">
        <name>Mg(2+)</name>
        <dbReference type="ChEBI" id="CHEBI:18420"/>
    </cofactor>
    <text evidence="11">Binds 1 Mg(2+) ion per subunit.</text>
</comment>
<dbReference type="PROSITE" id="PS01128">
    <property type="entry name" value="SHIKIMATE_KINASE"/>
    <property type="match status" value="1"/>
</dbReference>
<keyword evidence="11" id="KW-0460">Magnesium</keyword>
<comment type="caution">
    <text evidence="12">The sequence shown here is derived from an EMBL/GenBank/DDBJ whole genome shotgun (WGS) entry which is preliminary data.</text>
</comment>
<dbReference type="EMBL" id="MUYT01000012">
    <property type="protein sequence ID" value="OOS19877.1"/>
    <property type="molecule type" value="Genomic_DNA"/>
</dbReference>
<name>A0A1T0CC06_9GAMM</name>
<keyword evidence="5 11" id="KW-0808">Transferase</keyword>
<evidence type="ECO:0000256" key="2">
    <source>
        <dbReference type="ARBA" id="ARBA00006997"/>
    </source>
</evidence>
<comment type="similarity">
    <text evidence="2 11">Belongs to the shikimate kinase family.</text>
</comment>
<dbReference type="Pfam" id="PF01202">
    <property type="entry name" value="SKI"/>
    <property type="match status" value="1"/>
</dbReference>
<evidence type="ECO:0000256" key="10">
    <source>
        <dbReference type="ARBA" id="ARBA00048567"/>
    </source>
</evidence>
<dbReference type="GO" id="GO:0005524">
    <property type="term" value="F:ATP binding"/>
    <property type="evidence" value="ECO:0007669"/>
    <property type="project" value="UniProtKB-UniRule"/>
</dbReference>
<dbReference type="PANTHER" id="PTHR21087">
    <property type="entry name" value="SHIKIMATE KINASE"/>
    <property type="match status" value="1"/>
</dbReference>
<dbReference type="InterPro" id="IPR023000">
    <property type="entry name" value="Shikimate_kinase_CS"/>
</dbReference>
<dbReference type="HAMAP" id="MF_00109">
    <property type="entry name" value="Shikimate_kinase"/>
    <property type="match status" value="1"/>
</dbReference>
<dbReference type="AlphaFoldDB" id="A0A1T0CC06"/>
<evidence type="ECO:0000313" key="12">
    <source>
        <dbReference type="EMBL" id="OOS19877.1"/>
    </source>
</evidence>
<keyword evidence="6 11" id="KW-0547">Nucleotide-binding</keyword>
<dbReference type="STRING" id="90241.B0682_08045"/>
<dbReference type="PANTHER" id="PTHR21087:SF16">
    <property type="entry name" value="SHIKIMATE KINASE 1, CHLOROPLASTIC"/>
    <property type="match status" value="1"/>
</dbReference>
<feature type="binding site" evidence="11">
    <location>
        <position position="61"/>
    </location>
    <ligand>
        <name>substrate</name>
    </ligand>
</feature>
<dbReference type="Proteomes" id="UP000191094">
    <property type="component" value="Unassembled WGS sequence"/>
</dbReference>
<keyword evidence="11" id="KW-0963">Cytoplasm</keyword>
<evidence type="ECO:0000256" key="11">
    <source>
        <dbReference type="HAMAP-Rule" id="MF_00109"/>
    </source>
</evidence>
<sequence length="177" mass="20293">MAKVLPSLILVGPMGAGKSTIGRLLAKQLHRNFVDTDHHIEENTGADIPWIFAIEGEAGFRQRETKALKKLIKHPKQILATGGGVVMREENRHMLKQAGLVIFLHADVETQWQRTKRDHNRPLINQKNPKQVLQELYDLRLPLYREVAHIEVMSKKMSTKKMAMLVLEKIRELGYDC</sequence>
<evidence type="ECO:0000256" key="7">
    <source>
        <dbReference type="ARBA" id="ARBA00022777"/>
    </source>
</evidence>
<dbReference type="InterPro" id="IPR031322">
    <property type="entry name" value="Shikimate/glucono_kinase"/>
</dbReference>
<dbReference type="CDD" id="cd00464">
    <property type="entry name" value="SK"/>
    <property type="match status" value="1"/>
</dbReference>
<keyword evidence="8 11" id="KW-0067">ATP-binding</keyword>
<keyword evidence="9 11" id="KW-0057">Aromatic amino acid biosynthesis</keyword>
<dbReference type="UniPathway" id="UPA00053">
    <property type="reaction ID" value="UER00088"/>
</dbReference>
<keyword evidence="4 11" id="KW-0028">Amino-acid biosynthesis</keyword>
<keyword evidence="11" id="KW-0479">Metal-binding</keyword>
<evidence type="ECO:0000256" key="3">
    <source>
        <dbReference type="ARBA" id="ARBA00012154"/>
    </source>
</evidence>
<feature type="binding site" evidence="11">
    <location>
        <position position="121"/>
    </location>
    <ligand>
        <name>ATP</name>
        <dbReference type="ChEBI" id="CHEBI:30616"/>
    </ligand>
</feature>
<dbReference type="GO" id="GO:0005829">
    <property type="term" value="C:cytosol"/>
    <property type="evidence" value="ECO:0007669"/>
    <property type="project" value="TreeGrafter"/>
</dbReference>
<dbReference type="GO" id="GO:0000287">
    <property type="term" value="F:magnesium ion binding"/>
    <property type="evidence" value="ECO:0007669"/>
    <property type="project" value="UniProtKB-UniRule"/>
</dbReference>
<evidence type="ECO:0000256" key="1">
    <source>
        <dbReference type="ARBA" id="ARBA00004842"/>
    </source>
</evidence>
<dbReference type="GO" id="GO:0004765">
    <property type="term" value="F:shikimate kinase activity"/>
    <property type="evidence" value="ECO:0007669"/>
    <property type="project" value="UniProtKB-UniRule"/>
</dbReference>
<evidence type="ECO:0000256" key="8">
    <source>
        <dbReference type="ARBA" id="ARBA00022840"/>
    </source>
</evidence>
<evidence type="ECO:0000256" key="4">
    <source>
        <dbReference type="ARBA" id="ARBA00022605"/>
    </source>
</evidence>
<feature type="binding site" evidence="11">
    <location>
        <position position="19"/>
    </location>
    <ligand>
        <name>Mg(2+)</name>
        <dbReference type="ChEBI" id="CHEBI:18420"/>
    </ligand>
</feature>
<dbReference type="SUPFAM" id="SSF52540">
    <property type="entry name" value="P-loop containing nucleoside triphosphate hydrolases"/>
    <property type="match status" value="1"/>
</dbReference>
<proteinExistence type="inferred from homology"/>
<evidence type="ECO:0000256" key="5">
    <source>
        <dbReference type="ARBA" id="ARBA00022679"/>
    </source>
</evidence>
<accession>A0A1T0CC06</accession>
<keyword evidence="13" id="KW-1185">Reference proteome</keyword>
<comment type="catalytic activity">
    <reaction evidence="10 11">
        <text>shikimate + ATP = 3-phosphoshikimate + ADP + H(+)</text>
        <dbReference type="Rhea" id="RHEA:13121"/>
        <dbReference type="ChEBI" id="CHEBI:15378"/>
        <dbReference type="ChEBI" id="CHEBI:30616"/>
        <dbReference type="ChEBI" id="CHEBI:36208"/>
        <dbReference type="ChEBI" id="CHEBI:145989"/>
        <dbReference type="ChEBI" id="CHEBI:456216"/>
        <dbReference type="EC" id="2.7.1.71"/>
    </reaction>
</comment>
<feature type="binding site" evidence="11">
    <location>
        <position position="140"/>
    </location>
    <ligand>
        <name>substrate</name>
    </ligand>
</feature>
<feature type="binding site" evidence="11">
    <location>
        <begin position="15"/>
        <end position="20"/>
    </location>
    <ligand>
        <name>ATP</name>
        <dbReference type="ChEBI" id="CHEBI:30616"/>
    </ligand>
</feature>
<evidence type="ECO:0000313" key="13">
    <source>
        <dbReference type="Proteomes" id="UP000191094"/>
    </source>
</evidence>
<reference evidence="12 13" key="1">
    <citation type="submission" date="2017-02" db="EMBL/GenBank/DDBJ databases">
        <title>Draft genome sequence of Moraxella lincolnii CCUG 9405T type strain.</title>
        <authorList>
            <person name="Salva-Serra F."/>
            <person name="Engstrom-Jakobsson H."/>
            <person name="Thorell K."/>
            <person name="Jaen-Luchoro D."/>
            <person name="Gonzales-Siles L."/>
            <person name="Karlsson R."/>
            <person name="Yazdan S."/>
            <person name="Boulund F."/>
            <person name="Johnning A."/>
            <person name="Engstrand L."/>
            <person name="Kristiansson E."/>
            <person name="Moore E."/>
        </authorList>
    </citation>
    <scope>NUCLEOTIDE SEQUENCE [LARGE SCALE GENOMIC DNA]</scope>
    <source>
        <strain evidence="12 13">CCUG 9405</strain>
    </source>
</reference>
<dbReference type="GO" id="GO:0009423">
    <property type="term" value="P:chorismate biosynthetic process"/>
    <property type="evidence" value="ECO:0007669"/>
    <property type="project" value="UniProtKB-UniRule"/>
</dbReference>
<protein>
    <recommendedName>
        <fullName evidence="3 11">Shikimate kinase</fullName>
        <shortName evidence="11">SK</shortName>
        <ecNumber evidence="3 11">2.7.1.71</ecNumber>
    </recommendedName>
</protein>
<dbReference type="InterPro" id="IPR027417">
    <property type="entry name" value="P-loop_NTPase"/>
</dbReference>